<evidence type="ECO:0000256" key="7">
    <source>
        <dbReference type="SAM" id="MobiDB-lite"/>
    </source>
</evidence>
<evidence type="ECO:0000313" key="10">
    <source>
        <dbReference type="RefSeq" id="XP_015588888.1"/>
    </source>
</evidence>
<reference evidence="10" key="1">
    <citation type="submission" date="2025-08" db="UniProtKB">
        <authorList>
            <consortium name="RefSeq"/>
        </authorList>
    </citation>
    <scope>IDENTIFICATION</scope>
</reference>
<dbReference type="GO" id="GO:0006364">
    <property type="term" value="P:rRNA processing"/>
    <property type="evidence" value="ECO:0007669"/>
    <property type="project" value="UniProtKB-KW"/>
</dbReference>
<keyword evidence="2" id="KW-0690">Ribosome biogenesis</keyword>
<dbReference type="SUPFAM" id="SSF48452">
    <property type="entry name" value="TPR-like"/>
    <property type="match status" value="2"/>
</dbReference>
<name>A0AAJ7BL98_CEPCN</name>
<keyword evidence="9" id="KW-1185">Reference proteome</keyword>
<dbReference type="SUPFAM" id="SSF50249">
    <property type="entry name" value="Nucleic acid-binding proteins"/>
    <property type="match status" value="6"/>
</dbReference>
<evidence type="ECO:0000256" key="1">
    <source>
        <dbReference type="ARBA" id="ARBA00004604"/>
    </source>
</evidence>
<dbReference type="Proteomes" id="UP000694920">
    <property type="component" value="Unplaced"/>
</dbReference>
<evidence type="ECO:0000256" key="3">
    <source>
        <dbReference type="ARBA" id="ARBA00022552"/>
    </source>
</evidence>
<dbReference type="InterPro" id="IPR045209">
    <property type="entry name" value="Rrp5"/>
</dbReference>
<dbReference type="Gene3D" id="2.40.50.140">
    <property type="entry name" value="Nucleic acid-binding proteins"/>
    <property type="match status" value="5"/>
</dbReference>
<dbReference type="SMART" id="SM00386">
    <property type="entry name" value="HAT"/>
    <property type="match status" value="5"/>
</dbReference>
<feature type="domain" description="S1 motif" evidence="8">
    <location>
        <begin position="590"/>
        <end position="669"/>
    </location>
</feature>
<comment type="subcellular location">
    <subcellularLocation>
        <location evidence="1">Nucleus</location>
        <location evidence="1">Nucleolus</location>
    </subcellularLocation>
</comment>
<dbReference type="CTD" id="42899"/>
<protein>
    <recommendedName>
        <fullName evidence="6">rRNA biogenesis protein RRP5</fullName>
    </recommendedName>
</protein>
<feature type="domain" description="S1 motif" evidence="8">
    <location>
        <begin position="420"/>
        <end position="489"/>
    </location>
</feature>
<dbReference type="InterPro" id="IPR003107">
    <property type="entry name" value="HAT"/>
</dbReference>
<dbReference type="InterPro" id="IPR012340">
    <property type="entry name" value="NA-bd_OB-fold"/>
</dbReference>
<feature type="region of interest" description="Disordered" evidence="7">
    <location>
        <begin position="1093"/>
        <end position="1149"/>
    </location>
</feature>
<evidence type="ECO:0000313" key="9">
    <source>
        <dbReference type="Proteomes" id="UP000694920"/>
    </source>
</evidence>
<feature type="compositionally biased region" description="Basic and acidic residues" evidence="7">
    <location>
        <begin position="1122"/>
        <end position="1143"/>
    </location>
</feature>
<dbReference type="Gene3D" id="1.25.40.10">
    <property type="entry name" value="Tetratricopeptide repeat domain"/>
    <property type="match status" value="1"/>
</dbReference>
<feature type="domain" description="S1 motif" evidence="8">
    <location>
        <begin position="166"/>
        <end position="237"/>
    </location>
</feature>
<evidence type="ECO:0000256" key="6">
    <source>
        <dbReference type="ARBA" id="ARBA00073619"/>
    </source>
</evidence>
<dbReference type="InterPro" id="IPR011990">
    <property type="entry name" value="TPR-like_helical_dom_sf"/>
</dbReference>
<dbReference type="KEGG" id="ccin:107264781"/>
<evidence type="ECO:0000259" key="8">
    <source>
        <dbReference type="PROSITE" id="PS50126"/>
    </source>
</evidence>
<keyword evidence="3" id="KW-0698">rRNA processing</keyword>
<organism evidence="9 10">
    <name type="scientific">Cephus cinctus</name>
    <name type="common">Wheat stem sawfly</name>
    <dbReference type="NCBI Taxonomy" id="211228"/>
    <lineage>
        <taxon>Eukaryota</taxon>
        <taxon>Metazoa</taxon>
        <taxon>Ecdysozoa</taxon>
        <taxon>Arthropoda</taxon>
        <taxon>Hexapoda</taxon>
        <taxon>Insecta</taxon>
        <taxon>Pterygota</taxon>
        <taxon>Neoptera</taxon>
        <taxon>Endopterygota</taxon>
        <taxon>Hymenoptera</taxon>
        <taxon>Cephoidea</taxon>
        <taxon>Cephidae</taxon>
        <taxon>Cephus</taxon>
    </lineage>
</organism>
<accession>A0AAJ7BL98</accession>
<dbReference type="GeneID" id="107264781"/>
<feature type="compositionally biased region" description="Basic and acidic residues" evidence="7">
    <location>
        <begin position="985"/>
        <end position="1016"/>
    </location>
</feature>
<dbReference type="GO" id="GO:0032040">
    <property type="term" value="C:small-subunit processome"/>
    <property type="evidence" value="ECO:0007669"/>
    <property type="project" value="TreeGrafter"/>
</dbReference>
<dbReference type="FunFam" id="1.25.40.10:FF:000065">
    <property type="entry name" value="Programmed cell death 11"/>
    <property type="match status" value="1"/>
</dbReference>
<dbReference type="PANTHER" id="PTHR23270:SF10">
    <property type="entry name" value="PROTEIN RRP5 HOMOLOG"/>
    <property type="match status" value="1"/>
</dbReference>
<dbReference type="SMART" id="SM00316">
    <property type="entry name" value="S1"/>
    <property type="match status" value="7"/>
</dbReference>
<dbReference type="PROSITE" id="PS50126">
    <property type="entry name" value="S1"/>
    <property type="match status" value="6"/>
</dbReference>
<keyword evidence="5" id="KW-0539">Nucleus</keyword>
<sequence>MTLQNFPRGGKKQKIKQPTDLLFGKKDKAVHKRKKLNSKKINSKASVEPSNIVATTAECLTFNALTQGMIVLGRIQESTQYGATIALPGRICGKLEVTNVSQAYTKLLENVVNSEDVENLDFKALPEIYKPGDYVVCSIKEVNLNEKWMVSLSFEPEMVNQNLDPAHLVKGSKLACSISSIEEHGYAVDTGINNLRGFLSLKDIEEGKEYYVGQQILCAVKEAKTSDSTTVVKLSTISKHVTSLVALQQQPLDTLIPGTKMTLEVKRVLSNGLQVVFNGGSIGYINQTYLNGPLSSYSEDMKVHGTLLYIMPTVKYAYFSLLSNDPEVDKLNIGDIVEKARVVNRESNGILLNLPNNLRGFVSLKKTEVNFDKIRKVFAPKTIHKCKLLAYNSLDRIYICTMQRHLLQQKYVSISNTKPGDLLNVKINKVDIQSGFVTVSVDKISGFVPPEHISDLGPKEISKLKVGDTIKAKVFKLDKETNKITFTLKQSLVQSNLPVLHNFEEAEVGKKHHGVVVQITTQGLLIRLIGDLKGWVPAQSLDSETACKNWNFSFGQVVPIKIVQINQDEKKLLFEVVTKGKASVLNLSIGEMVEGTVIDSSPEGVQVRIIKKNQESSEAAFLPAGHMAPSSEIGSLLAARYVPGDTISGMVFSTKPNLILTRTLVPQEKLTNFEKLKIGHCLPCSIAEISDVAVKVILPIKDMSNFGTIPCNEVSGIDSLSIHQIIFGKITFINKEEKLITLTAALHNVWSDNVRQNIDMTTAVDVLSLYLNKVVELSKQTYYESSAISKVVLGQRVSGTVEKVTDYGLVLKLDNNLNGTVRKENYSKKVNVGDKVTGSVIWVNYIHEIVEIVLLPHIINAISTKQKKLSTIPTDTQLRGEIVLVTKWFVLAVLKGHGKGTLVALPSRRHLNDVDPALSTYVVGGKIKCFIVLNVNESDILPICILKSALEPRKEILSPEVNSKKKNSLKRQISVSEQPAASKKLKTEESKKVNEEQSNKKTKKVKESNVSEEINKSRKTKKEKKQEQLLNQVDIENTTRKKKKLKRNNSIECETGVDNEIVEEVSTRTIRFTNPQKNDIVIPECGFIWDTTPDPTLALGEDSSSSEEEAVAEPKTKKKKLSATERRELERQKEREIRQREEALASSQTPNSVDQFDRLVLSSPDSSLIWLQYMAYHLQATEIEKARAVARRAIKTINFREENEKLNVWQAWLNLESRFGSPESLNDVFQEAVRTNDAFKIYMHMLTVHADAGRQVELEKIVTTAIGKFKQNPQVWIECGAALLKIGLKEKSRQTMQRALQSLPANQHVDLMVKFAQLENKFGDKERSQTLFEQVLSSYPKRVDVWSSYVDSLIKSGDIDIARKILERAVVQTLPARKMKSLFKKFVSFEEQHGTPERVSHVQQLAVNYVENQCRIKISI</sequence>
<dbReference type="PANTHER" id="PTHR23270">
    <property type="entry name" value="PROGRAMMED CELL DEATH PROTEIN 11 PRE-RRNA PROCESSING PROTEIN RRP5"/>
    <property type="match status" value="1"/>
</dbReference>
<dbReference type="FunFam" id="2.40.50.140:FF:000196">
    <property type="entry name" value="rRNA biogenesis protein RRP5"/>
    <property type="match status" value="1"/>
</dbReference>
<feature type="compositionally biased region" description="Polar residues" evidence="7">
    <location>
        <begin position="970"/>
        <end position="979"/>
    </location>
</feature>
<dbReference type="GO" id="GO:0003723">
    <property type="term" value="F:RNA binding"/>
    <property type="evidence" value="ECO:0007669"/>
    <property type="project" value="TreeGrafter"/>
</dbReference>
<proteinExistence type="predicted"/>
<feature type="domain" description="S1 motif" evidence="8">
    <location>
        <begin position="68"/>
        <end position="155"/>
    </location>
</feature>
<gene>
    <name evidence="10" type="primary">LOC107264781</name>
</gene>
<dbReference type="Pfam" id="PF00575">
    <property type="entry name" value="S1"/>
    <property type="match status" value="2"/>
</dbReference>
<evidence type="ECO:0000256" key="4">
    <source>
        <dbReference type="ARBA" id="ARBA00022737"/>
    </source>
</evidence>
<feature type="domain" description="S1 motif" evidence="8">
    <location>
        <begin position="794"/>
        <end position="855"/>
    </location>
</feature>
<evidence type="ECO:0000256" key="2">
    <source>
        <dbReference type="ARBA" id="ARBA00022517"/>
    </source>
</evidence>
<keyword evidence="4" id="KW-0677">Repeat</keyword>
<dbReference type="InterPro" id="IPR003029">
    <property type="entry name" value="S1_domain"/>
</dbReference>
<feature type="domain" description="S1 motif" evidence="8">
    <location>
        <begin position="509"/>
        <end position="577"/>
    </location>
</feature>
<dbReference type="Pfam" id="PF23240">
    <property type="entry name" value="HAT_PRP39_N"/>
    <property type="match status" value="1"/>
</dbReference>
<feature type="region of interest" description="Disordered" evidence="7">
    <location>
        <begin position="967"/>
        <end position="1032"/>
    </location>
</feature>
<dbReference type="RefSeq" id="XP_015588888.1">
    <property type="nucleotide sequence ID" value="XM_015733402.2"/>
</dbReference>
<evidence type="ECO:0000256" key="5">
    <source>
        <dbReference type="ARBA" id="ARBA00023242"/>
    </source>
</evidence>